<dbReference type="EMBL" id="AP019514">
    <property type="protein sequence ID" value="BBI62003.1"/>
    <property type="molecule type" value="Genomic_DNA"/>
</dbReference>
<dbReference type="Proteomes" id="UP000320231">
    <property type="component" value="Chromosome"/>
</dbReference>
<dbReference type="KEGG" id="hsr:HSBAA_33090"/>
<reference evidence="1 2" key="1">
    <citation type="journal article" date="2019" name="Microbiol. Resour. Announc.">
        <title>Complete Genome Sequence of Halomonas sulfidaeris Strain Esulfide1 Isolated from a Metal Sulfide Rock at a Depth of 2,200 Meters, Obtained Using Nanopore Sequencing.</title>
        <authorList>
            <person name="Saito M."/>
            <person name="Nishigata A."/>
            <person name="Galipon J."/>
            <person name="Arakawa K."/>
        </authorList>
    </citation>
    <scope>NUCLEOTIDE SEQUENCE [LARGE SCALE GENOMIC DNA]</scope>
    <source>
        <strain evidence="1 2">ATCC BAA-803</strain>
    </source>
</reference>
<sequence length="59" mass="6525">MILHILTKAPKSTASIQMQQAVGEQDAVLLIEEESALRLTQHGQPGSNFNRVFTCCQKI</sequence>
<dbReference type="AlphaFoldDB" id="A0A455U9S8"/>
<name>A0A455U9S8_9GAMM</name>
<proteinExistence type="predicted"/>
<organism evidence="1 2">
    <name type="scientific">Vreelandella sulfidaeris</name>
    <dbReference type="NCBI Taxonomy" id="115553"/>
    <lineage>
        <taxon>Bacteria</taxon>
        <taxon>Pseudomonadati</taxon>
        <taxon>Pseudomonadota</taxon>
        <taxon>Gammaproteobacteria</taxon>
        <taxon>Oceanospirillales</taxon>
        <taxon>Halomonadaceae</taxon>
        <taxon>Vreelandella</taxon>
    </lineage>
</organism>
<evidence type="ECO:0000313" key="1">
    <source>
        <dbReference type="EMBL" id="BBI62003.1"/>
    </source>
</evidence>
<evidence type="ECO:0000313" key="2">
    <source>
        <dbReference type="Proteomes" id="UP000320231"/>
    </source>
</evidence>
<protein>
    <submittedName>
        <fullName evidence="1">Uncharacterized protein</fullName>
    </submittedName>
</protein>
<gene>
    <name evidence="1" type="ORF">HSBAA_33090</name>
</gene>
<accession>A0A455U9S8</accession>